<dbReference type="GO" id="GO:0019264">
    <property type="term" value="P:glycine biosynthetic process from serine"/>
    <property type="evidence" value="ECO:0007669"/>
    <property type="project" value="TreeGrafter"/>
</dbReference>
<dbReference type="Pfam" id="PF00464">
    <property type="entry name" value="SHMT"/>
    <property type="match status" value="1"/>
</dbReference>
<dbReference type="SUPFAM" id="SSF53383">
    <property type="entry name" value="PLP-dependent transferases"/>
    <property type="match status" value="1"/>
</dbReference>
<dbReference type="Gene3D" id="3.40.640.10">
    <property type="entry name" value="Type I PLP-dependent aspartate aminotransferase-like (Major domain)"/>
    <property type="match status" value="1"/>
</dbReference>
<dbReference type="Proteomes" id="UP000836841">
    <property type="component" value="Chromosome 7"/>
</dbReference>
<keyword evidence="3" id="KW-0663">Pyridoxal phosphate</keyword>
<evidence type="ECO:0000256" key="2">
    <source>
        <dbReference type="ARBA" id="ARBA00001933"/>
    </source>
</evidence>
<dbReference type="GO" id="GO:0005739">
    <property type="term" value="C:mitochondrion"/>
    <property type="evidence" value="ECO:0007669"/>
    <property type="project" value="TreeGrafter"/>
</dbReference>
<dbReference type="GO" id="GO:0046653">
    <property type="term" value="P:tetrahydrofolate metabolic process"/>
    <property type="evidence" value="ECO:0007669"/>
    <property type="project" value="TreeGrafter"/>
</dbReference>
<dbReference type="InterPro" id="IPR049943">
    <property type="entry name" value="Ser_HO-MeTrfase-like"/>
</dbReference>
<dbReference type="InterPro" id="IPR039429">
    <property type="entry name" value="SHMT-like_dom"/>
</dbReference>
<dbReference type="AlphaFoldDB" id="A0AAU9T5W4"/>
<evidence type="ECO:0000313" key="6">
    <source>
        <dbReference type="Proteomes" id="UP000836841"/>
    </source>
</evidence>
<protein>
    <recommendedName>
        <fullName evidence="4">Serine hydroxymethyltransferase-like domain-containing protein</fullName>
    </recommendedName>
</protein>
<dbReference type="InterPro" id="IPR036854">
    <property type="entry name" value="Photo_II_D1/D2_sf"/>
</dbReference>
<proteinExistence type="predicted"/>
<feature type="domain" description="Serine hydroxymethyltransferase-like" evidence="4">
    <location>
        <begin position="2"/>
        <end position="56"/>
    </location>
</feature>
<dbReference type="SUPFAM" id="SSF81483">
    <property type="entry name" value="Bacterial photosystem II reaction centre, L and M subunits"/>
    <property type="match status" value="1"/>
</dbReference>
<accession>A0AAU9T5W4</accession>
<evidence type="ECO:0000256" key="3">
    <source>
        <dbReference type="ARBA" id="ARBA00022898"/>
    </source>
</evidence>
<dbReference type="PANTHER" id="PTHR11680">
    <property type="entry name" value="SERINE HYDROXYMETHYLTRANSFERASE"/>
    <property type="match status" value="1"/>
</dbReference>
<reference evidence="5 6" key="1">
    <citation type="submission" date="2022-03" db="EMBL/GenBank/DDBJ databases">
        <authorList>
            <person name="Nunn A."/>
            <person name="Chopra R."/>
            <person name="Nunn A."/>
            <person name="Contreras Garrido A."/>
        </authorList>
    </citation>
    <scope>NUCLEOTIDE SEQUENCE [LARGE SCALE GENOMIC DNA]</scope>
</reference>
<keyword evidence="6" id="KW-1185">Reference proteome</keyword>
<dbReference type="InterPro" id="IPR015424">
    <property type="entry name" value="PyrdxlP-dep_Trfase"/>
</dbReference>
<comment type="cofactor">
    <cofactor evidence="2">
        <name>pyridoxal 5'-phosphate</name>
        <dbReference type="ChEBI" id="CHEBI:597326"/>
    </cofactor>
</comment>
<dbReference type="GO" id="GO:0004372">
    <property type="term" value="F:glycine hydroxymethyltransferase activity"/>
    <property type="evidence" value="ECO:0007669"/>
    <property type="project" value="UniProtKB-EC"/>
</dbReference>
<name>A0AAU9T5W4_THLAR</name>
<sequence length="137" mass="15014">MDFRPKLIICGGGAYPMGWDYARLRAIANKVGALSLCDMAHISGLVAAQAQVSPPPSSTKTLVRILSALGVVGLALNLRAYDFVSQELRAAENLEFKTFYTKNILLNEGIRVWMAAQDQPHENLIFLEEVLPRGNAL</sequence>
<dbReference type="EMBL" id="OU466863">
    <property type="protein sequence ID" value="CAH2079444.1"/>
    <property type="molecule type" value="Genomic_DNA"/>
</dbReference>
<comment type="catalytic activity">
    <reaction evidence="1">
        <text>(6R)-5,10-methylene-5,6,7,8-tetrahydrofolate + glycine + H2O = (6S)-5,6,7,8-tetrahydrofolate + L-serine</text>
        <dbReference type="Rhea" id="RHEA:15481"/>
        <dbReference type="ChEBI" id="CHEBI:15377"/>
        <dbReference type="ChEBI" id="CHEBI:15636"/>
        <dbReference type="ChEBI" id="CHEBI:33384"/>
        <dbReference type="ChEBI" id="CHEBI:57305"/>
        <dbReference type="ChEBI" id="CHEBI:57453"/>
        <dbReference type="EC" id="2.1.2.1"/>
    </reaction>
</comment>
<evidence type="ECO:0000313" key="5">
    <source>
        <dbReference type="EMBL" id="CAH2079444.1"/>
    </source>
</evidence>
<dbReference type="PANTHER" id="PTHR11680:SF35">
    <property type="entry name" value="SERINE HYDROXYMETHYLTRANSFERASE 1"/>
    <property type="match status" value="1"/>
</dbReference>
<evidence type="ECO:0000259" key="4">
    <source>
        <dbReference type="Pfam" id="PF00464"/>
    </source>
</evidence>
<organism evidence="5 6">
    <name type="scientific">Thlaspi arvense</name>
    <name type="common">Field penny-cress</name>
    <dbReference type="NCBI Taxonomy" id="13288"/>
    <lineage>
        <taxon>Eukaryota</taxon>
        <taxon>Viridiplantae</taxon>
        <taxon>Streptophyta</taxon>
        <taxon>Embryophyta</taxon>
        <taxon>Tracheophyta</taxon>
        <taxon>Spermatophyta</taxon>
        <taxon>Magnoliopsida</taxon>
        <taxon>eudicotyledons</taxon>
        <taxon>Gunneridae</taxon>
        <taxon>Pentapetalae</taxon>
        <taxon>rosids</taxon>
        <taxon>malvids</taxon>
        <taxon>Brassicales</taxon>
        <taxon>Brassicaceae</taxon>
        <taxon>Thlaspideae</taxon>
        <taxon>Thlaspi</taxon>
    </lineage>
</organism>
<evidence type="ECO:0000256" key="1">
    <source>
        <dbReference type="ARBA" id="ARBA00001528"/>
    </source>
</evidence>
<dbReference type="GO" id="GO:0009772">
    <property type="term" value="P:photosynthetic electron transport in photosystem II"/>
    <property type="evidence" value="ECO:0007669"/>
    <property type="project" value="InterPro"/>
</dbReference>
<gene>
    <name evidence="5" type="ORF">TAV2_LOCUS25187</name>
</gene>
<dbReference type="InterPro" id="IPR015421">
    <property type="entry name" value="PyrdxlP-dep_Trfase_major"/>
</dbReference>
<dbReference type="GO" id="GO:0030170">
    <property type="term" value="F:pyridoxal phosphate binding"/>
    <property type="evidence" value="ECO:0007669"/>
    <property type="project" value="TreeGrafter"/>
</dbReference>